<dbReference type="AlphaFoldDB" id="A0A151IYA3"/>
<gene>
    <name evidence="11" type="ORF">ALC57_14541</name>
</gene>
<dbReference type="PANTHER" id="PTHR31511">
    <property type="entry name" value="PROTEIN CBG23764"/>
    <property type="match status" value="1"/>
</dbReference>
<dbReference type="InterPro" id="IPR004211">
    <property type="entry name" value="Endonuclease_7"/>
</dbReference>
<evidence type="ECO:0000256" key="9">
    <source>
        <dbReference type="SAM" id="MobiDB-lite"/>
    </source>
</evidence>
<dbReference type="GO" id="GO:0003887">
    <property type="term" value="F:DNA-directed DNA polymerase activity"/>
    <property type="evidence" value="ECO:0007669"/>
    <property type="project" value="UniProtKB-KW"/>
</dbReference>
<keyword evidence="4" id="KW-0548">Nucleotidyltransferase</keyword>
<evidence type="ECO:0000256" key="4">
    <source>
        <dbReference type="ARBA" id="ARBA00022695"/>
    </source>
</evidence>
<name>A0A151IYA3_9HYME</name>
<dbReference type="InterPro" id="IPR012337">
    <property type="entry name" value="RNaseH-like_sf"/>
</dbReference>
<dbReference type="EC" id="2.7.7.7" evidence="2"/>
<dbReference type="Gene3D" id="3.30.420.10">
    <property type="entry name" value="Ribonuclease H-like superfamily/Ribonuclease H"/>
    <property type="match status" value="1"/>
</dbReference>
<organism evidence="11 12">
    <name type="scientific">Trachymyrmex cornetzi</name>
    <dbReference type="NCBI Taxonomy" id="471704"/>
    <lineage>
        <taxon>Eukaryota</taxon>
        <taxon>Metazoa</taxon>
        <taxon>Ecdysozoa</taxon>
        <taxon>Arthropoda</taxon>
        <taxon>Hexapoda</taxon>
        <taxon>Insecta</taxon>
        <taxon>Pterygota</taxon>
        <taxon>Neoptera</taxon>
        <taxon>Endopterygota</taxon>
        <taxon>Hymenoptera</taxon>
        <taxon>Apocrita</taxon>
        <taxon>Aculeata</taxon>
        <taxon>Formicoidea</taxon>
        <taxon>Formicidae</taxon>
        <taxon>Myrmicinae</taxon>
        <taxon>Trachymyrmex</taxon>
    </lineage>
</organism>
<reference evidence="11 12" key="1">
    <citation type="submission" date="2015-09" db="EMBL/GenBank/DDBJ databases">
        <title>Trachymyrmex cornetzi WGS genome.</title>
        <authorList>
            <person name="Nygaard S."/>
            <person name="Hu H."/>
            <person name="Boomsma J."/>
            <person name="Zhang G."/>
        </authorList>
    </citation>
    <scope>NUCLEOTIDE SEQUENCE [LARGE SCALE GENOMIC DNA]</scope>
    <source>
        <strain evidence="11">Tcor2-1</strain>
        <tissue evidence="11">Whole body</tissue>
    </source>
</reference>
<keyword evidence="12" id="KW-1185">Reference proteome</keyword>
<dbReference type="EMBL" id="KQ980773">
    <property type="protein sequence ID" value="KYN13278.1"/>
    <property type="molecule type" value="Genomic_DNA"/>
</dbReference>
<evidence type="ECO:0000256" key="3">
    <source>
        <dbReference type="ARBA" id="ARBA00022679"/>
    </source>
</evidence>
<evidence type="ECO:0000256" key="8">
    <source>
        <dbReference type="ARBA" id="ARBA00049244"/>
    </source>
</evidence>
<dbReference type="GO" id="GO:0000166">
    <property type="term" value="F:nucleotide binding"/>
    <property type="evidence" value="ECO:0007669"/>
    <property type="project" value="InterPro"/>
</dbReference>
<protein>
    <recommendedName>
        <fullName evidence="2">DNA-directed DNA polymerase</fullName>
        <ecNumber evidence="2">2.7.7.7</ecNumber>
    </recommendedName>
</protein>
<evidence type="ECO:0000256" key="6">
    <source>
        <dbReference type="ARBA" id="ARBA00022932"/>
    </source>
</evidence>
<evidence type="ECO:0000256" key="1">
    <source>
        <dbReference type="ARBA" id="ARBA00005755"/>
    </source>
</evidence>
<dbReference type="InterPro" id="IPR036397">
    <property type="entry name" value="RNaseH_sf"/>
</dbReference>
<keyword evidence="7" id="KW-0238">DNA-binding</keyword>
<evidence type="ECO:0000259" key="10">
    <source>
        <dbReference type="Pfam" id="PF03175"/>
    </source>
</evidence>
<accession>A0A151IYA3</accession>
<keyword evidence="3" id="KW-0808">Transferase</keyword>
<dbReference type="Pfam" id="PF03175">
    <property type="entry name" value="DNA_pol_B_2"/>
    <property type="match status" value="1"/>
</dbReference>
<dbReference type="SUPFAM" id="SSF53098">
    <property type="entry name" value="Ribonuclease H-like"/>
    <property type="match status" value="1"/>
</dbReference>
<feature type="non-terminal residue" evidence="11">
    <location>
        <position position="1"/>
    </location>
</feature>
<dbReference type="Pfam" id="PF02945">
    <property type="entry name" value="Endonuclease_7"/>
    <property type="match status" value="1"/>
</dbReference>
<dbReference type="GO" id="GO:0003677">
    <property type="term" value="F:DNA binding"/>
    <property type="evidence" value="ECO:0007669"/>
    <property type="project" value="UniProtKB-KW"/>
</dbReference>
<proteinExistence type="inferred from homology"/>
<keyword evidence="5" id="KW-0235">DNA replication</keyword>
<evidence type="ECO:0000313" key="11">
    <source>
        <dbReference type="EMBL" id="KYN13278.1"/>
    </source>
</evidence>
<dbReference type="InterPro" id="IPR004868">
    <property type="entry name" value="DNA-dir_DNA_pol_B_mt/vir"/>
</dbReference>
<dbReference type="STRING" id="471704.A0A151IYA3"/>
<sequence>DETMSIYKSYRGEDCVSWFVKELYDLAHRAKTIFDKNMAMAEFTSNVEWEQFRNATHCHICERPFEEEDLRVRDHCHLTGRYRGPAHSRCNLQYYDMYVIPVFFHNLAGYDAHFIIKDIANSFVGRVDLLPMTKEKYISFTKHVKTTANSKGGTDCLKLRFVDSFKYLNTSLEKLVSYLDKSKLKIIRSEFSNLDAEDFDLLTRKGVFPYEFIDSVDKLNETSLPPRELFNSSLTDETASDDNYQHATNVWRRFCIETLGDYSDLYLKTDVLLLADIFENFRDTCIESYELDPAYYYILPGYTWDAMLKYTGIRFELLTDIDMMMFVERGVRGGLSQCSHRYAQLNNKYNVSSYDSSEPSTYLMYFDVNQGSARNAHFGRFSSRLRLPLSHSPHRPARNPNAAQRLGM</sequence>
<keyword evidence="6" id="KW-0239">DNA-directed DNA polymerase</keyword>
<evidence type="ECO:0000313" key="12">
    <source>
        <dbReference type="Proteomes" id="UP000078492"/>
    </source>
</evidence>
<evidence type="ECO:0000256" key="5">
    <source>
        <dbReference type="ARBA" id="ARBA00022705"/>
    </source>
</evidence>
<comment type="catalytic activity">
    <reaction evidence="8">
        <text>DNA(n) + a 2'-deoxyribonucleoside 5'-triphosphate = DNA(n+1) + diphosphate</text>
        <dbReference type="Rhea" id="RHEA:22508"/>
        <dbReference type="Rhea" id="RHEA-COMP:17339"/>
        <dbReference type="Rhea" id="RHEA-COMP:17340"/>
        <dbReference type="ChEBI" id="CHEBI:33019"/>
        <dbReference type="ChEBI" id="CHEBI:61560"/>
        <dbReference type="ChEBI" id="CHEBI:173112"/>
        <dbReference type="EC" id="2.7.7.7"/>
    </reaction>
</comment>
<dbReference type="PANTHER" id="PTHR31511:SF12">
    <property type="entry name" value="RHO TERMINATION FACTOR N-TERMINAL DOMAIN-CONTAINING PROTEIN"/>
    <property type="match status" value="1"/>
</dbReference>
<comment type="similarity">
    <text evidence="1">Belongs to the DNA polymerase type-B family.</text>
</comment>
<dbReference type="GO" id="GO:0006260">
    <property type="term" value="P:DNA replication"/>
    <property type="evidence" value="ECO:0007669"/>
    <property type="project" value="UniProtKB-KW"/>
</dbReference>
<dbReference type="Proteomes" id="UP000078492">
    <property type="component" value="Unassembled WGS sequence"/>
</dbReference>
<dbReference type="SUPFAM" id="SSF54060">
    <property type="entry name" value="His-Me finger endonucleases"/>
    <property type="match status" value="1"/>
</dbReference>
<evidence type="ECO:0000256" key="7">
    <source>
        <dbReference type="ARBA" id="ARBA00023125"/>
    </source>
</evidence>
<dbReference type="InterPro" id="IPR044925">
    <property type="entry name" value="His-Me_finger_sf"/>
</dbReference>
<feature type="domain" description="DNA-directed DNA polymerase family B mitochondria/virus" evidence="10">
    <location>
        <begin position="102"/>
        <end position="355"/>
    </location>
</feature>
<feature type="region of interest" description="Disordered" evidence="9">
    <location>
        <begin position="389"/>
        <end position="408"/>
    </location>
</feature>
<evidence type="ECO:0000256" key="2">
    <source>
        <dbReference type="ARBA" id="ARBA00012417"/>
    </source>
</evidence>